<keyword evidence="4" id="KW-1185">Reference proteome</keyword>
<dbReference type="AlphaFoldDB" id="A0A7W9JFT1"/>
<dbReference type="RefSeq" id="WP_184804498.1">
    <property type="nucleotide sequence ID" value="NZ_JACHMY010000001.1"/>
</dbReference>
<keyword evidence="2" id="KW-0732">Signal</keyword>
<reference evidence="3 4" key="1">
    <citation type="submission" date="2020-08" db="EMBL/GenBank/DDBJ databases">
        <title>Sequencing the genomes of 1000 actinobacteria strains.</title>
        <authorList>
            <person name="Klenk H.-P."/>
        </authorList>
    </citation>
    <scope>NUCLEOTIDE SEQUENCE [LARGE SCALE GENOMIC DNA]</scope>
    <source>
        <strain evidence="3 4">DSM 28967</strain>
    </source>
</reference>
<dbReference type="Proteomes" id="UP000549971">
    <property type="component" value="Unassembled WGS sequence"/>
</dbReference>
<accession>A0A7W9JFT1</accession>
<gene>
    <name evidence="3" type="ORF">HDA39_008065</name>
</gene>
<comment type="caution">
    <text evidence="3">The sequence shown here is derived from an EMBL/GenBank/DDBJ whole genome shotgun (WGS) entry which is preliminary data.</text>
</comment>
<protein>
    <recommendedName>
        <fullName evidence="5">LppP/LprE family lipoprotein</fullName>
    </recommendedName>
</protein>
<evidence type="ECO:0008006" key="5">
    <source>
        <dbReference type="Google" id="ProtNLM"/>
    </source>
</evidence>
<name>A0A7W9JFT1_9ACTN</name>
<evidence type="ECO:0000313" key="3">
    <source>
        <dbReference type="EMBL" id="MBB5841331.1"/>
    </source>
</evidence>
<dbReference type="EMBL" id="JACHMY010000001">
    <property type="protein sequence ID" value="MBB5841331.1"/>
    <property type="molecule type" value="Genomic_DNA"/>
</dbReference>
<proteinExistence type="predicted"/>
<dbReference type="PROSITE" id="PS51257">
    <property type="entry name" value="PROKAR_LIPOPROTEIN"/>
    <property type="match status" value="1"/>
</dbReference>
<feature type="region of interest" description="Disordered" evidence="1">
    <location>
        <begin position="32"/>
        <end position="65"/>
    </location>
</feature>
<evidence type="ECO:0000313" key="4">
    <source>
        <dbReference type="Proteomes" id="UP000549971"/>
    </source>
</evidence>
<organism evidence="3 4">
    <name type="scientific">Kribbella italica</name>
    <dbReference type="NCBI Taxonomy" id="1540520"/>
    <lineage>
        <taxon>Bacteria</taxon>
        <taxon>Bacillati</taxon>
        <taxon>Actinomycetota</taxon>
        <taxon>Actinomycetes</taxon>
        <taxon>Propionibacteriales</taxon>
        <taxon>Kribbellaceae</taxon>
        <taxon>Kribbella</taxon>
    </lineage>
</organism>
<evidence type="ECO:0000256" key="1">
    <source>
        <dbReference type="SAM" id="MobiDB-lite"/>
    </source>
</evidence>
<sequence length="205" mass="22000">MRARQILPAALAVVALTLAAGCANGTGLRVEGAEPAAGPSPAPSASPSIKGFGETQTPDPRRTPPVTVSLAQVRLKLLADKKLETFFRDILKSCTLVERCMSRGPTLNVTKSAYPQLVVYIHTADLDFNYGAVLMAAEPTGPRRIWGLRAEQTKISASQSGKLVVESGVYAADDKVCCPSVTRIQVYRWTGRQMILESSQDQKGD</sequence>
<feature type="signal peptide" evidence="2">
    <location>
        <begin position="1"/>
        <end position="25"/>
    </location>
</feature>
<evidence type="ECO:0000256" key="2">
    <source>
        <dbReference type="SAM" id="SignalP"/>
    </source>
</evidence>
<feature type="chain" id="PRO_5031385565" description="LppP/LprE family lipoprotein" evidence="2">
    <location>
        <begin position="26"/>
        <end position="205"/>
    </location>
</feature>